<proteinExistence type="predicted"/>
<evidence type="ECO:0000313" key="5">
    <source>
        <dbReference type="RefSeq" id="XP_021833630.1"/>
    </source>
</evidence>
<dbReference type="PANTHER" id="PTHR32166">
    <property type="entry name" value="OSJNBA0013A04.12 PROTEIN"/>
    <property type="match status" value="1"/>
</dbReference>
<dbReference type="GO" id="GO:0046983">
    <property type="term" value="F:protein dimerization activity"/>
    <property type="evidence" value="ECO:0007669"/>
    <property type="project" value="InterPro"/>
</dbReference>
<feature type="domain" description="HAT C-terminal dimerisation" evidence="3">
    <location>
        <begin position="444"/>
        <end position="522"/>
    </location>
</feature>
<dbReference type="PANTHER" id="PTHR32166:SF81">
    <property type="entry name" value="OS06G0658400 PROTEIN"/>
    <property type="match status" value="1"/>
</dbReference>
<dbReference type="InterPro" id="IPR007021">
    <property type="entry name" value="DUF659"/>
</dbReference>
<accession>A0A6P5U395</accession>
<protein>
    <submittedName>
        <fullName evidence="5">Uncharacterized protein LOC110773419</fullName>
    </submittedName>
</protein>
<reference evidence="5" key="1">
    <citation type="submission" date="2025-08" db="UniProtKB">
        <authorList>
            <consortium name="RefSeq"/>
        </authorList>
    </citation>
    <scope>IDENTIFICATION</scope>
</reference>
<evidence type="ECO:0000259" key="2">
    <source>
        <dbReference type="Pfam" id="PF04937"/>
    </source>
</evidence>
<sequence length="579" mass="66847">MEKVVEEAELRVKMAQLRDVPLPTSNTSSQGGSSSGLGVSSNWYGTTSSNPKKRKTNPIEKAFNNNLREQLDGEIARMFYTSGLSFQFARNPHYVNAFRIACSKTLSGYHPPGYNMLRTTLLQKEKNNIKECLQPMKRAWQNKGVSVCSDGWSDAQRRPLINVMAICESGPMFLKAINCEGECKDKFFMANLLIESIREIGPQNVVQVVTDNAPVCKAAGHIVEAKFKHIFWTPCVVHTLNLALKNICSPVLRHPEVYEQCSWISTISSDAWFIKNFIMNHNMRLSMYNDHCKLKLLFVAETRFASTIVMLKRFKQVKQGLEQMVISDQWDIYKEDDVVKARTVKEKILDECFWEDIDYILNFTSPIYEMLRLSDTDMPCLHLIYEWYYCKEWLDMAPNRCAPHKDIEITRERKKCIERFFPNEVERRTVNEEYASFLACIEDFSGMDSMKDRGFMALVKWWVIHGASTPQLQTIALNLLGHPSSSSYCERNWSTYNFIHSIKRNKITLEIAKDLVFVHSNLRLLSRKRPEYKEGETHMWDVGGDAFDSMDLENAGVLEIANLSFDELDLEAIIFNHDE</sequence>
<keyword evidence="4" id="KW-1185">Reference proteome</keyword>
<organism evidence="4 5">
    <name type="scientific">Prunus avium</name>
    <name type="common">Cherry</name>
    <name type="synonym">Cerasus avium</name>
    <dbReference type="NCBI Taxonomy" id="42229"/>
    <lineage>
        <taxon>Eukaryota</taxon>
        <taxon>Viridiplantae</taxon>
        <taxon>Streptophyta</taxon>
        <taxon>Embryophyta</taxon>
        <taxon>Tracheophyta</taxon>
        <taxon>Spermatophyta</taxon>
        <taxon>Magnoliopsida</taxon>
        <taxon>eudicotyledons</taxon>
        <taxon>Gunneridae</taxon>
        <taxon>Pentapetalae</taxon>
        <taxon>rosids</taxon>
        <taxon>fabids</taxon>
        <taxon>Rosales</taxon>
        <taxon>Rosaceae</taxon>
        <taxon>Amygdaloideae</taxon>
        <taxon>Amygdaleae</taxon>
        <taxon>Prunus</taxon>
    </lineage>
</organism>
<dbReference type="Proteomes" id="UP000515124">
    <property type="component" value="Unplaced"/>
</dbReference>
<evidence type="ECO:0000256" key="1">
    <source>
        <dbReference type="SAM" id="MobiDB-lite"/>
    </source>
</evidence>
<dbReference type="AlphaFoldDB" id="A0A6P5U395"/>
<feature type="domain" description="DUF659" evidence="2">
    <location>
        <begin position="112"/>
        <end position="270"/>
    </location>
</feature>
<dbReference type="RefSeq" id="XP_021833630.1">
    <property type="nucleotide sequence ID" value="XM_021977938.1"/>
</dbReference>
<dbReference type="Pfam" id="PF04937">
    <property type="entry name" value="DUF659"/>
    <property type="match status" value="1"/>
</dbReference>
<evidence type="ECO:0000313" key="4">
    <source>
        <dbReference type="Proteomes" id="UP000515124"/>
    </source>
</evidence>
<evidence type="ECO:0000259" key="3">
    <source>
        <dbReference type="Pfam" id="PF05699"/>
    </source>
</evidence>
<gene>
    <name evidence="5" type="primary">LOC110773419</name>
</gene>
<feature type="compositionally biased region" description="Low complexity" evidence="1">
    <location>
        <begin position="25"/>
        <end position="41"/>
    </location>
</feature>
<feature type="region of interest" description="Disordered" evidence="1">
    <location>
        <begin position="19"/>
        <end position="59"/>
    </location>
</feature>
<dbReference type="Pfam" id="PF05699">
    <property type="entry name" value="Dimer_Tnp_hAT"/>
    <property type="match status" value="1"/>
</dbReference>
<dbReference type="SUPFAM" id="SSF53098">
    <property type="entry name" value="Ribonuclease H-like"/>
    <property type="match status" value="1"/>
</dbReference>
<dbReference type="InterPro" id="IPR012337">
    <property type="entry name" value="RNaseH-like_sf"/>
</dbReference>
<dbReference type="InterPro" id="IPR008906">
    <property type="entry name" value="HATC_C_dom"/>
</dbReference>
<dbReference type="GeneID" id="110773419"/>
<dbReference type="KEGG" id="pavi:110773419"/>
<name>A0A6P5U395_PRUAV</name>